<dbReference type="AlphaFoldDB" id="A0A2G9UH30"/>
<dbReference type="PANTHER" id="PTHR23270">
    <property type="entry name" value="PROGRAMMED CELL DEATH PROTEIN 11 PRE-RRNA PROCESSING PROTEIN RRP5"/>
    <property type="match status" value="1"/>
</dbReference>
<keyword evidence="3" id="KW-1185">Reference proteome</keyword>
<dbReference type="OrthoDB" id="412781at2759"/>
<feature type="region of interest" description="Disordered" evidence="1">
    <location>
        <begin position="150"/>
        <end position="179"/>
    </location>
</feature>
<reference evidence="2 3" key="1">
    <citation type="submission" date="2015-09" db="EMBL/GenBank/DDBJ databases">
        <title>Draft genome of the parasitic nematode Teladorsagia circumcincta isolate WARC Sus (inbred).</title>
        <authorList>
            <person name="Mitreva M."/>
        </authorList>
    </citation>
    <scope>NUCLEOTIDE SEQUENCE [LARGE SCALE GENOMIC DNA]</scope>
    <source>
        <strain evidence="2 3">S</strain>
    </source>
</reference>
<sequence>MRMAKVLNATKIRKGHGHGFLNLAFDMQANVKKFEPGHRLTARVTHVRHHPLSVQFHMANGQQATLCATAIANNYEKVHQHIEHFKRDGIFHLYALRQEQNPQRNYVCAEGRYETYLKQKDTPIKTEELRRLLVDRSQATTGLVERKRMAEKDDTIVPKKEKREEESPEPAEKVLLSDPGFDWSNTGFRPEDLAAVGKLGNDDDECADICAASSTADKAKSAEVEKPLMEVKKERAKDLKKVKPMTKEEQDMEKERRLANREVELSGDFEPETQEDFARLLRKDPNSAEIWIRYVSFFLEKNDLTKARATAERALTVISYRDRMRFCLGVVIPDVPLISRFAQMEFRNGDVERGRTLFESVTELQSIDSPLSQQSAGVVAPQAASALGCCVTTQVQGLSTSTAAPSSTRRCQKVVIGPAPIQVPLPIQRVVARTIALPQTHRVQLLTVVQNPP</sequence>
<dbReference type="InterPro" id="IPR011990">
    <property type="entry name" value="TPR-like_helical_dom_sf"/>
</dbReference>
<protein>
    <recommendedName>
        <fullName evidence="4">Tetratricopeptide repeat protein</fullName>
    </recommendedName>
</protein>
<dbReference type="SUPFAM" id="SSF48452">
    <property type="entry name" value="TPR-like"/>
    <property type="match status" value="1"/>
</dbReference>
<organism evidence="2 3">
    <name type="scientific">Teladorsagia circumcincta</name>
    <name type="common">Brown stomach worm</name>
    <name type="synonym">Ostertagia circumcincta</name>
    <dbReference type="NCBI Taxonomy" id="45464"/>
    <lineage>
        <taxon>Eukaryota</taxon>
        <taxon>Metazoa</taxon>
        <taxon>Ecdysozoa</taxon>
        <taxon>Nematoda</taxon>
        <taxon>Chromadorea</taxon>
        <taxon>Rhabditida</taxon>
        <taxon>Rhabditina</taxon>
        <taxon>Rhabditomorpha</taxon>
        <taxon>Strongyloidea</taxon>
        <taxon>Trichostrongylidae</taxon>
        <taxon>Teladorsagia</taxon>
    </lineage>
</organism>
<evidence type="ECO:0000313" key="3">
    <source>
        <dbReference type="Proteomes" id="UP000230423"/>
    </source>
</evidence>
<evidence type="ECO:0000313" key="2">
    <source>
        <dbReference type="EMBL" id="PIO69559.1"/>
    </source>
</evidence>
<dbReference type="GO" id="GO:0003723">
    <property type="term" value="F:RNA binding"/>
    <property type="evidence" value="ECO:0007669"/>
    <property type="project" value="TreeGrafter"/>
</dbReference>
<dbReference type="PANTHER" id="PTHR23270:SF10">
    <property type="entry name" value="PROTEIN RRP5 HOMOLOG"/>
    <property type="match status" value="1"/>
</dbReference>
<proteinExistence type="predicted"/>
<dbReference type="GO" id="GO:0032040">
    <property type="term" value="C:small-subunit processome"/>
    <property type="evidence" value="ECO:0007669"/>
    <property type="project" value="TreeGrafter"/>
</dbReference>
<feature type="compositionally biased region" description="Basic and acidic residues" evidence="1">
    <location>
        <begin position="150"/>
        <end position="165"/>
    </location>
</feature>
<dbReference type="GO" id="GO:0006364">
    <property type="term" value="P:rRNA processing"/>
    <property type="evidence" value="ECO:0007669"/>
    <property type="project" value="InterPro"/>
</dbReference>
<evidence type="ECO:0008006" key="4">
    <source>
        <dbReference type="Google" id="ProtNLM"/>
    </source>
</evidence>
<evidence type="ECO:0000256" key="1">
    <source>
        <dbReference type="SAM" id="MobiDB-lite"/>
    </source>
</evidence>
<dbReference type="Proteomes" id="UP000230423">
    <property type="component" value="Unassembled WGS sequence"/>
</dbReference>
<dbReference type="Gene3D" id="1.25.40.10">
    <property type="entry name" value="Tetratricopeptide repeat domain"/>
    <property type="match status" value="1"/>
</dbReference>
<accession>A0A2G9UH30</accession>
<feature type="region of interest" description="Disordered" evidence="1">
    <location>
        <begin position="235"/>
        <end position="255"/>
    </location>
</feature>
<dbReference type="EMBL" id="KZ346605">
    <property type="protein sequence ID" value="PIO69559.1"/>
    <property type="molecule type" value="Genomic_DNA"/>
</dbReference>
<name>A0A2G9UH30_TELCI</name>
<gene>
    <name evidence="2" type="ORF">TELCIR_08613</name>
</gene>
<dbReference type="InterPro" id="IPR045209">
    <property type="entry name" value="Rrp5"/>
</dbReference>